<comment type="caution">
    <text evidence="2">The sequence shown here is derived from an EMBL/GenBank/DDBJ whole genome shotgun (WGS) entry which is preliminary data.</text>
</comment>
<evidence type="ECO:0000313" key="3">
    <source>
        <dbReference type="Proteomes" id="UP000652761"/>
    </source>
</evidence>
<evidence type="ECO:0000313" key="2">
    <source>
        <dbReference type="EMBL" id="MQL85633.1"/>
    </source>
</evidence>
<gene>
    <name evidence="2" type="ORF">Taro_018165</name>
</gene>
<keyword evidence="3" id="KW-1185">Reference proteome</keyword>
<sequence length="201" mass="22081">MMVRSQDCSELIFAGCCATSGLRYAVAFWWVLPKRRLSGSGGGSPRTSCVASAICFVLSVGRLFGLCSGSGDGFQTGSRRFGWRFPPKLSCLHWWDFMCPQDQKVGFVSRTLWALPDGGLVSAMGVWLVMLLWKCQSSLVVFPCMWKRFVVRVSFPCFPLVAQGGGAGRAVGALPRTVVTFVVKVCRRLGMFGFANLRRLS</sequence>
<dbReference type="AlphaFoldDB" id="A0A843UY97"/>
<name>A0A843UY97_COLES</name>
<organism evidence="2 3">
    <name type="scientific">Colocasia esculenta</name>
    <name type="common">Wild taro</name>
    <name type="synonym">Arum esculentum</name>
    <dbReference type="NCBI Taxonomy" id="4460"/>
    <lineage>
        <taxon>Eukaryota</taxon>
        <taxon>Viridiplantae</taxon>
        <taxon>Streptophyta</taxon>
        <taxon>Embryophyta</taxon>
        <taxon>Tracheophyta</taxon>
        <taxon>Spermatophyta</taxon>
        <taxon>Magnoliopsida</taxon>
        <taxon>Liliopsida</taxon>
        <taxon>Araceae</taxon>
        <taxon>Aroideae</taxon>
        <taxon>Colocasieae</taxon>
        <taxon>Colocasia</taxon>
    </lineage>
</organism>
<reference evidence="2" key="1">
    <citation type="submission" date="2017-07" db="EMBL/GenBank/DDBJ databases">
        <title>Taro Niue Genome Assembly and Annotation.</title>
        <authorList>
            <person name="Atibalentja N."/>
            <person name="Keating K."/>
            <person name="Fields C.J."/>
        </authorList>
    </citation>
    <scope>NUCLEOTIDE SEQUENCE</scope>
    <source>
        <strain evidence="2">Niue_2</strain>
        <tissue evidence="2">Leaf</tissue>
    </source>
</reference>
<keyword evidence="1" id="KW-0812">Transmembrane</keyword>
<feature type="transmembrane region" description="Helical" evidence="1">
    <location>
        <begin position="112"/>
        <end position="133"/>
    </location>
</feature>
<dbReference type="Proteomes" id="UP000652761">
    <property type="component" value="Unassembled WGS sequence"/>
</dbReference>
<protein>
    <recommendedName>
        <fullName evidence="4">Transmembrane protein</fullName>
    </recommendedName>
</protein>
<proteinExistence type="predicted"/>
<dbReference type="EMBL" id="NMUH01000840">
    <property type="protein sequence ID" value="MQL85633.1"/>
    <property type="molecule type" value="Genomic_DNA"/>
</dbReference>
<evidence type="ECO:0008006" key="4">
    <source>
        <dbReference type="Google" id="ProtNLM"/>
    </source>
</evidence>
<evidence type="ECO:0000256" key="1">
    <source>
        <dbReference type="SAM" id="Phobius"/>
    </source>
</evidence>
<keyword evidence="1" id="KW-0472">Membrane</keyword>
<accession>A0A843UY97</accession>
<keyword evidence="1" id="KW-1133">Transmembrane helix</keyword>
<feature type="transmembrane region" description="Helical" evidence="1">
    <location>
        <begin position="12"/>
        <end position="32"/>
    </location>
</feature>